<dbReference type="RefSeq" id="WP_208905941.1">
    <property type="nucleotide sequence ID" value="NZ_FNST01000002.1"/>
</dbReference>
<keyword evidence="2" id="KW-1185">Reference proteome</keyword>
<evidence type="ECO:0000313" key="2">
    <source>
        <dbReference type="Proteomes" id="UP000198609"/>
    </source>
</evidence>
<proteinExistence type="predicted"/>
<dbReference type="EMBL" id="FNST01000002">
    <property type="protein sequence ID" value="SED57897.1"/>
    <property type="molecule type" value="Genomic_DNA"/>
</dbReference>
<dbReference type="Gene3D" id="1.10.730.10">
    <property type="entry name" value="Isoleucyl-tRNA Synthetase, Domain 1"/>
    <property type="match status" value="2"/>
</dbReference>
<dbReference type="Proteomes" id="UP000198609">
    <property type="component" value="Unassembled WGS sequence"/>
</dbReference>
<accession>A0A1H5BUE9</accession>
<name>A0A1H5BUE9_STRMJ</name>
<evidence type="ECO:0000313" key="1">
    <source>
        <dbReference type="EMBL" id="SED57897.1"/>
    </source>
</evidence>
<protein>
    <submittedName>
        <fullName evidence="1">Uncharacterized protein</fullName>
    </submittedName>
</protein>
<sequence length="62" mass="7097">MIDLDIDLLTRQSNDNPVYSVQYAHTRLCADRTRARLWLTEASRLVLRNGLRLPGGSAPERM</sequence>
<dbReference type="Gene3D" id="3.40.50.620">
    <property type="entry name" value="HUPs"/>
    <property type="match status" value="1"/>
</dbReference>
<reference evidence="2" key="1">
    <citation type="submission" date="2016-10" db="EMBL/GenBank/DDBJ databases">
        <authorList>
            <person name="Varghese N."/>
            <person name="Submissions S."/>
        </authorList>
    </citation>
    <scope>NUCLEOTIDE SEQUENCE [LARGE SCALE GENOMIC DNA]</scope>
    <source>
        <strain evidence="2">DSM 40318</strain>
    </source>
</reference>
<gene>
    <name evidence="1" type="ORF">SAMN04490356_9056</name>
</gene>
<organism evidence="1 2">
    <name type="scientific">Streptomyces melanosporofaciens</name>
    <dbReference type="NCBI Taxonomy" id="67327"/>
    <lineage>
        <taxon>Bacteria</taxon>
        <taxon>Bacillati</taxon>
        <taxon>Actinomycetota</taxon>
        <taxon>Actinomycetes</taxon>
        <taxon>Kitasatosporales</taxon>
        <taxon>Streptomycetaceae</taxon>
        <taxon>Streptomyces</taxon>
        <taxon>Streptomyces violaceusniger group</taxon>
    </lineage>
</organism>
<dbReference type="InterPro" id="IPR014729">
    <property type="entry name" value="Rossmann-like_a/b/a_fold"/>
</dbReference>
<dbReference type="AlphaFoldDB" id="A0A1H5BUE9"/>